<dbReference type="PANTHER" id="PTHR43133">
    <property type="entry name" value="RNA POLYMERASE ECF-TYPE SIGMA FACTO"/>
    <property type="match status" value="1"/>
</dbReference>
<dbReference type="GO" id="GO:0016987">
    <property type="term" value="F:sigma factor activity"/>
    <property type="evidence" value="ECO:0007669"/>
    <property type="project" value="UniProtKB-KW"/>
</dbReference>
<reference evidence="8 9" key="1">
    <citation type="submission" date="2020-03" db="EMBL/GenBank/DDBJ databases">
        <title>Leucobacter sp. nov., isolated from beetles.</title>
        <authorList>
            <person name="Hyun D.-W."/>
            <person name="Bae J.-W."/>
        </authorList>
    </citation>
    <scope>NUCLEOTIDE SEQUENCE [LARGE SCALE GENOMIC DNA]</scope>
    <source>
        <strain evidence="8 9">HDW9C</strain>
    </source>
</reference>
<dbReference type="InterPro" id="IPR013249">
    <property type="entry name" value="RNA_pol_sigma70_r4_t2"/>
</dbReference>
<dbReference type="SUPFAM" id="SSF88659">
    <property type="entry name" value="Sigma3 and sigma4 domains of RNA polymerase sigma factors"/>
    <property type="match status" value="1"/>
</dbReference>
<comment type="similarity">
    <text evidence="1">Belongs to the sigma-70 factor family. ECF subfamily.</text>
</comment>
<evidence type="ECO:0000256" key="1">
    <source>
        <dbReference type="ARBA" id="ARBA00010641"/>
    </source>
</evidence>
<dbReference type="SUPFAM" id="SSF88946">
    <property type="entry name" value="Sigma2 domain of RNA polymerase sigma factors"/>
    <property type="match status" value="1"/>
</dbReference>
<dbReference type="InterPro" id="IPR013325">
    <property type="entry name" value="RNA_pol_sigma_r2"/>
</dbReference>
<feature type="domain" description="RNA polymerase sigma-70 region 2" evidence="6">
    <location>
        <begin position="32"/>
        <end position="93"/>
    </location>
</feature>
<dbReference type="InterPro" id="IPR036388">
    <property type="entry name" value="WH-like_DNA-bd_sf"/>
</dbReference>
<keyword evidence="5" id="KW-0804">Transcription</keyword>
<dbReference type="InterPro" id="IPR014284">
    <property type="entry name" value="RNA_pol_sigma-70_dom"/>
</dbReference>
<evidence type="ECO:0000259" key="7">
    <source>
        <dbReference type="Pfam" id="PF08281"/>
    </source>
</evidence>
<dbReference type="RefSeq" id="WP_166292056.1">
    <property type="nucleotide sequence ID" value="NZ_CP049863.1"/>
</dbReference>
<evidence type="ECO:0000256" key="4">
    <source>
        <dbReference type="ARBA" id="ARBA00023125"/>
    </source>
</evidence>
<evidence type="ECO:0000259" key="6">
    <source>
        <dbReference type="Pfam" id="PF04542"/>
    </source>
</evidence>
<dbReference type="NCBIfam" id="TIGR02937">
    <property type="entry name" value="sigma70-ECF"/>
    <property type="match status" value="1"/>
</dbReference>
<evidence type="ECO:0000313" key="8">
    <source>
        <dbReference type="EMBL" id="QIK63713.1"/>
    </source>
</evidence>
<keyword evidence="4" id="KW-0238">DNA-binding</keyword>
<protein>
    <submittedName>
        <fullName evidence="8">Sigma-70 family RNA polymerase sigma factor</fullName>
    </submittedName>
</protein>
<keyword evidence="2" id="KW-0805">Transcription regulation</keyword>
<organism evidence="8 9">
    <name type="scientific">Leucobacter viscericola</name>
    <dbReference type="NCBI Taxonomy" id="2714935"/>
    <lineage>
        <taxon>Bacteria</taxon>
        <taxon>Bacillati</taxon>
        <taxon>Actinomycetota</taxon>
        <taxon>Actinomycetes</taxon>
        <taxon>Micrococcales</taxon>
        <taxon>Microbacteriaceae</taxon>
        <taxon>Leucobacter</taxon>
    </lineage>
</organism>
<keyword evidence="3" id="KW-0731">Sigma factor</keyword>
<dbReference type="InterPro" id="IPR039425">
    <property type="entry name" value="RNA_pol_sigma-70-like"/>
</dbReference>
<evidence type="ECO:0000256" key="5">
    <source>
        <dbReference type="ARBA" id="ARBA00023163"/>
    </source>
</evidence>
<dbReference type="CDD" id="cd06171">
    <property type="entry name" value="Sigma70_r4"/>
    <property type="match status" value="1"/>
</dbReference>
<evidence type="ECO:0000256" key="2">
    <source>
        <dbReference type="ARBA" id="ARBA00023015"/>
    </source>
</evidence>
<dbReference type="GO" id="GO:0003677">
    <property type="term" value="F:DNA binding"/>
    <property type="evidence" value="ECO:0007669"/>
    <property type="project" value="UniProtKB-KW"/>
</dbReference>
<dbReference type="EMBL" id="CP049863">
    <property type="protein sequence ID" value="QIK63713.1"/>
    <property type="molecule type" value="Genomic_DNA"/>
</dbReference>
<dbReference type="Pfam" id="PF08281">
    <property type="entry name" value="Sigma70_r4_2"/>
    <property type="match status" value="1"/>
</dbReference>
<evidence type="ECO:0000256" key="3">
    <source>
        <dbReference type="ARBA" id="ARBA00023082"/>
    </source>
</evidence>
<evidence type="ECO:0000313" key="9">
    <source>
        <dbReference type="Proteomes" id="UP000502677"/>
    </source>
</evidence>
<dbReference type="GO" id="GO:0006352">
    <property type="term" value="P:DNA-templated transcription initiation"/>
    <property type="evidence" value="ECO:0007669"/>
    <property type="project" value="InterPro"/>
</dbReference>
<dbReference type="Proteomes" id="UP000502677">
    <property type="component" value="Chromosome"/>
</dbReference>
<dbReference type="InterPro" id="IPR013324">
    <property type="entry name" value="RNA_pol_sigma_r3/r4-like"/>
</dbReference>
<keyword evidence="9" id="KW-1185">Reference proteome</keyword>
<dbReference type="AlphaFoldDB" id="A0A6G7XGN8"/>
<feature type="domain" description="RNA polymerase sigma factor 70 region 4 type 2" evidence="7">
    <location>
        <begin position="127"/>
        <end position="175"/>
    </location>
</feature>
<sequence length="451" mass="48912">MGAARSAPTLVGDADLLRDYRAGDKTALATLHQRYFRAMVARAYRMVHNQADAEDIASEAFLQVIRTIDAGKGPTVSMWRYLLVTVRSVAINQSSNTEAITIEPEKLLEQIDLQSTIQYEGTLDETVTTAFKRLPERWQLVIWCREVEGYSQRETGGVLGIAENAVSALTHRAKRGFRAEFLRAVIQSDASPSCRHFRQQLTKHYTSKTSKRAMIQPALAEHLDTCRACSSVYAEAREVNSRFGRTMSLVLIGGALGGTAAGGLMLDQAETASAEPLSGELARSTPLLTKKLLLTVGAVVAASTIALMCVQEATSQPGPVTTAAASSVSGGNSQKLLELDFPVEETLHNSVTPSDPIHVLVEKTSEGSCGVTFVPVGTGQENAYFEQSSEGQGKCRIRTSRNGAEIANFQMNDGVRRIYVKRADTYSFAFETDLAAPSALTFRVLPELLGE</sequence>
<dbReference type="InterPro" id="IPR007627">
    <property type="entry name" value="RNA_pol_sigma70_r2"/>
</dbReference>
<accession>A0A6G7XGN8</accession>
<gene>
    <name evidence="8" type="ORF">G7068_11335</name>
</gene>
<dbReference type="Pfam" id="PF04542">
    <property type="entry name" value="Sigma70_r2"/>
    <property type="match status" value="1"/>
</dbReference>
<dbReference type="KEGG" id="lvi:G7068_11335"/>
<dbReference type="Gene3D" id="1.10.1740.10">
    <property type="match status" value="1"/>
</dbReference>
<dbReference type="Gene3D" id="1.10.10.10">
    <property type="entry name" value="Winged helix-like DNA-binding domain superfamily/Winged helix DNA-binding domain"/>
    <property type="match status" value="1"/>
</dbReference>
<proteinExistence type="inferred from homology"/>
<dbReference type="PANTHER" id="PTHR43133:SF8">
    <property type="entry name" value="RNA POLYMERASE SIGMA FACTOR HI_1459-RELATED"/>
    <property type="match status" value="1"/>
</dbReference>
<name>A0A6G7XGN8_9MICO</name>